<evidence type="ECO:0000313" key="3">
    <source>
        <dbReference type="Proteomes" id="UP001252875"/>
    </source>
</evidence>
<evidence type="ECO:0000256" key="1">
    <source>
        <dbReference type="SAM" id="Phobius"/>
    </source>
</evidence>
<comment type="caution">
    <text evidence="2">The sequence shown here is derived from an EMBL/GenBank/DDBJ whole genome shotgun (WGS) entry which is preliminary data.</text>
</comment>
<dbReference type="EMBL" id="JARPYI010000012">
    <property type="protein sequence ID" value="MDT2601670.1"/>
    <property type="molecule type" value="Genomic_DNA"/>
</dbReference>
<feature type="transmembrane region" description="Helical" evidence="1">
    <location>
        <begin position="14"/>
        <end position="34"/>
    </location>
</feature>
<dbReference type="RefSeq" id="WP_221675293.1">
    <property type="nucleotide sequence ID" value="NZ_JARPYF010000011.1"/>
</dbReference>
<gene>
    <name evidence="2" type="ORF">P7D85_17965</name>
</gene>
<sequence>MKKKKTATLISKDYLTIGLYTVVGFVVMMVLSMATLPFMAWFYPYATAFVLFFTCPIYLLMAFKVGKKGTLLLFGAINGVFYAIMGTIYILPITLLGGFIGEVILAKTNGYRKLGPQTIAFTIYNLLYGFSNYIILAISADYYFKMMENTGYTDNHLEYLTDPFWIMISTVALIAAICLGCLFGYKLLNKHFVKAGVIKSA</sequence>
<evidence type="ECO:0000313" key="2">
    <source>
        <dbReference type="EMBL" id="MDT2601670.1"/>
    </source>
</evidence>
<dbReference type="NCBIfam" id="TIGR02185">
    <property type="entry name" value="Trep_Strep"/>
    <property type="match status" value="1"/>
</dbReference>
<name>A0ABU3F3G8_9ENTE</name>
<dbReference type="InterPro" id="IPR011733">
    <property type="entry name" value="CHP02185_IM"/>
</dbReference>
<dbReference type="Proteomes" id="UP001252875">
    <property type="component" value="Unassembled WGS sequence"/>
</dbReference>
<proteinExistence type="predicted"/>
<accession>A0ABU3F3G8</accession>
<reference evidence="2 3" key="1">
    <citation type="submission" date="2023-03" db="EMBL/GenBank/DDBJ databases">
        <authorList>
            <person name="Shen W."/>
            <person name="Cai J."/>
        </authorList>
    </citation>
    <scope>NUCLEOTIDE SEQUENCE [LARGE SCALE GENOMIC DNA]</scope>
    <source>
        <strain evidence="2 3">D6-4</strain>
    </source>
</reference>
<protein>
    <submittedName>
        <fullName evidence="2">MptD family putative ECF transporter S component</fullName>
    </submittedName>
</protein>
<keyword evidence="1" id="KW-1133">Transmembrane helix</keyword>
<feature type="transmembrane region" description="Helical" evidence="1">
    <location>
        <begin position="41"/>
        <end position="61"/>
    </location>
</feature>
<keyword evidence="3" id="KW-1185">Reference proteome</keyword>
<organism evidence="2 3">
    <name type="scientific">Enterococcus hulanensis</name>
    <dbReference type="NCBI Taxonomy" id="2559929"/>
    <lineage>
        <taxon>Bacteria</taxon>
        <taxon>Bacillati</taxon>
        <taxon>Bacillota</taxon>
        <taxon>Bacilli</taxon>
        <taxon>Lactobacillales</taxon>
        <taxon>Enterococcaceae</taxon>
        <taxon>Enterococcus</taxon>
    </lineage>
</organism>
<dbReference type="Pfam" id="PF09605">
    <property type="entry name" value="Trep_Strep"/>
    <property type="match status" value="1"/>
</dbReference>
<keyword evidence="1" id="KW-0472">Membrane</keyword>
<keyword evidence="1" id="KW-0812">Transmembrane</keyword>
<feature type="transmembrane region" description="Helical" evidence="1">
    <location>
        <begin position="81"/>
        <end position="105"/>
    </location>
</feature>
<feature type="transmembrane region" description="Helical" evidence="1">
    <location>
        <begin position="126"/>
        <end position="144"/>
    </location>
</feature>
<feature type="transmembrane region" description="Helical" evidence="1">
    <location>
        <begin position="164"/>
        <end position="185"/>
    </location>
</feature>